<dbReference type="PANTHER" id="PTHR36566">
    <property type="entry name" value="NICKEL INSERTION PROTEIN-RELATED"/>
    <property type="match status" value="1"/>
</dbReference>
<organism evidence="3 4">
    <name type="scientific">Nannochloropsis gaditana</name>
    <dbReference type="NCBI Taxonomy" id="72520"/>
    <lineage>
        <taxon>Eukaryota</taxon>
        <taxon>Sar</taxon>
        <taxon>Stramenopiles</taxon>
        <taxon>Ochrophyta</taxon>
        <taxon>Eustigmatophyceae</taxon>
        <taxon>Eustigmatales</taxon>
        <taxon>Monodopsidaceae</taxon>
        <taxon>Nannochloropsis</taxon>
    </lineage>
</organism>
<keyword evidence="1" id="KW-0533">Nickel</keyword>
<comment type="caution">
    <text evidence="3">The sequence shown here is derived from an EMBL/GenBank/DDBJ whole genome shotgun (WGS) entry which is preliminary data.</text>
</comment>
<feature type="region of interest" description="Disordered" evidence="2">
    <location>
        <begin position="577"/>
        <end position="597"/>
    </location>
</feature>
<dbReference type="HAMAP" id="MF_01074">
    <property type="entry name" value="LarC"/>
    <property type="match status" value="1"/>
</dbReference>
<dbReference type="Gene3D" id="3.10.20.300">
    <property type="entry name" value="mk0293 like domain"/>
    <property type="match status" value="1"/>
</dbReference>
<feature type="compositionally biased region" description="Basic residues" evidence="2">
    <location>
        <begin position="100"/>
        <end position="119"/>
    </location>
</feature>
<dbReference type="Pfam" id="PF01969">
    <property type="entry name" value="Ni_insertion"/>
    <property type="match status" value="1"/>
</dbReference>
<reference evidence="3 4" key="1">
    <citation type="journal article" date="2014" name="Mol. Plant">
        <title>Chromosome Scale Genome Assembly and Transcriptome Profiling of Nannochloropsis gaditana in Nitrogen Depletion.</title>
        <authorList>
            <person name="Corteggiani Carpinelli E."/>
            <person name="Telatin A."/>
            <person name="Vitulo N."/>
            <person name="Forcato C."/>
            <person name="D'Angelo M."/>
            <person name="Schiavon R."/>
            <person name="Vezzi A."/>
            <person name="Giacometti G.M."/>
            <person name="Morosinotto T."/>
            <person name="Valle G."/>
        </authorList>
    </citation>
    <scope>NUCLEOTIDE SEQUENCE [LARGE SCALE GENOMIC DNA]</scope>
    <source>
        <strain evidence="3 4">B-31</strain>
    </source>
</reference>
<dbReference type="AlphaFoldDB" id="W7UBQ3"/>
<name>W7UBQ3_9STRA</name>
<gene>
    <name evidence="3" type="ORF">Naga_100090g15</name>
</gene>
<evidence type="ECO:0000313" key="3">
    <source>
        <dbReference type="EMBL" id="EWM30201.1"/>
    </source>
</evidence>
<feature type="compositionally biased region" description="Basic and acidic residues" evidence="2">
    <location>
        <begin position="538"/>
        <end position="549"/>
    </location>
</feature>
<keyword evidence="4" id="KW-1185">Reference proteome</keyword>
<protein>
    <submittedName>
        <fullName evidence="3">Uncharacterized protein family UPF0272</fullName>
    </submittedName>
</protein>
<feature type="region of interest" description="Disordered" evidence="2">
    <location>
        <begin position="77"/>
        <end position="119"/>
    </location>
</feature>
<dbReference type="PANTHER" id="PTHR36566:SF1">
    <property type="entry name" value="PYRIDINIUM-3,5-BISTHIOCARBOXYLIC ACID MONONUCLEOTIDE NICKEL INSERTION PROTEIN"/>
    <property type="match status" value="1"/>
</dbReference>
<proteinExistence type="inferred from homology"/>
<dbReference type="Proteomes" id="UP000019335">
    <property type="component" value="Chromosome 1"/>
</dbReference>
<sequence length="597" mass="63876">MSTRVAFLDCKCGVAGDMLLGALIDAGASREKLVDGLRSIHALAEEWELETEKVVRSKGRIAATLARVKSIYGHEEIPVDTQRGQSAASDENKTGGSGCHAHHSHEHHSHAHHEHHHRPHRNLEIIREMIMNADGLPVSVRQQSVAVFTALAEAEAATHGVAVDKIHFHEVGAVDSIIDTVGTVYALHLLGVQEVHASALPYGEGFTGETAHGILPVPTPATLRLMLGMPMLPGPRGAAGELVTPTGASLVKVLAAGRMGQPPVFVPDLLGVGAGSKDFPGHANVVRVLVGDRPLSSEEGGTGDLGVVRASRPVWEAGNGGEDGVLAHAQRLRPSFHPPAGYLSEKGEPVQPMTVPSPLHPPTEQLPIPAPPASAWSSGGWEERHLCELEANLDDMTPETASFALERLLAQPGCADVWYTPAVMKKGRPGLTLHLLCEPSAAPALLRCIFLETPTLGVRAHTVARLALERDFVLVPTRYGQVRAKVGRMGGVVVNVKPEYEDCRGAAMALGLPLRAVVDEATRVARGQVEGGGEGGEGEGRGKEKREMEEATRLARRMMGRPLCRWTFDRLGKVWERSSLETRKSGRERMPSLPPGS</sequence>
<accession>W7UBQ3</accession>
<dbReference type="EMBL" id="AZIL01000039">
    <property type="protein sequence ID" value="EWM30201.1"/>
    <property type="molecule type" value="Genomic_DNA"/>
</dbReference>
<dbReference type="OrthoDB" id="44529at2759"/>
<feature type="compositionally biased region" description="Basic and acidic residues" evidence="2">
    <location>
        <begin position="577"/>
        <end position="590"/>
    </location>
</feature>
<evidence type="ECO:0000256" key="1">
    <source>
        <dbReference type="ARBA" id="ARBA00022596"/>
    </source>
</evidence>
<dbReference type="InterPro" id="IPR002822">
    <property type="entry name" value="Ni_insertion"/>
</dbReference>
<evidence type="ECO:0000256" key="2">
    <source>
        <dbReference type="SAM" id="MobiDB-lite"/>
    </source>
</evidence>
<evidence type="ECO:0000313" key="4">
    <source>
        <dbReference type="Proteomes" id="UP000019335"/>
    </source>
</evidence>
<feature type="region of interest" description="Disordered" evidence="2">
    <location>
        <begin position="526"/>
        <end position="549"/>
    </location>
</feature>
<dbReference type="Gene3D" id="3.30.70.1380">
    <property type="entry name" value="Transcriptional regulatory protein pf0864 domain like"/>
    <property type="match status" value="1"/>
</dbReference>